<evidence type="ECO:0000313" key="1">
    <source>
        <dbReference type="EMBL" id="VYU43604.1"/>
    </source>
</evidence>
<gene>
    <name evidence="1" type="ORF">PCLFYP37_02889</name>
</gene>
<evidence type="ECO:0008006" key="2">
    <source>
        <dbReference type="Google" id="ProtNLM"/>
    </source>
</evidence>
<name>A0A6N3EV13_9BACT</name>
<reference evidence="1" key="1">
    <citation type="submission" date="2019-11" db="EMBL/GenBank/DDBJ databases">
        <authorList>
            <person name="Feng L."/>
        </authorList>
    </citation>
    <scope>NUCLEOTIDE SEQUENCE</scope>
    <source>
        <strain evidence="1">PclaraLFYP37</strain>
    </source>
</reference>
<organism evidence="1">
    <name type="scientific">Paraprevotella clara</name>
    <dbReference type="NCBI Taxonomy" id="454154"/>
    <lineage>
        <taxon>Bacteria</taxon>
        <taxon>Pseudomonadati</taxon>
        <taxon>Bacteroidota</taxon>
        <taxon>Bacteroidia</taxon>
        <taxon>Bacteroidales</taxon>
        <taxon>Prevotellaceae</taxon>
        <taxon>Paraprevotella</taxon>
    </lineage>
</organism>
<sequence length="112" mass="12373">MKARVKATSEIGEVLCWADCSHEKISMYLENSVCDIPYSDIEVISIDNTTDWQQVRIQAAIAAMQGILSDEEEVGYACSEATYKENEKHTIPVAVARFAAACADALVEELKQ</sequence>
<dbReference type="AlphaFoldDB" id="A0A6N3EV13"/>
<dbReference type="EMBL" id="CACRUT010000016">
    <property type="protein sequence ID" value="VYU43604.1"/>
    <property type="molecule type" value="Genomic_DNA"/>
</dbReference>
<protein>
    <recommendedName>
        <fullName evidence="2">Phage ABA sandwich domain-containing protein</fullName>
    </recommendedName>
</protein>
<dbReference type="RefSeq" id="WP_412443016.1">
    <property type="nucleotide sequence ID" value="NZ_CACRUT010000016.1"/>
</dbReference>
<accession>A0A6N3EV13</accession>
<proteinExistence type="predicted"/>